<evidence type="ECO:0000256" key="3">
    <source>
        <dbReference type="PROSITE-ProRule" id="PRU00339"/>
    </source>
</evidence>
<gene>
    <name evidence="4" type="ORF">PPACK8108_LOCUS14956</name>
</gene>
<dbReference type="InterPro" id="IPR019734">
    <property type="entry name" value="TPR_rpt"/>
</dbReference>
<dbReference type="PROSITE" id="PS50005">
    <property type="entry name" value="TPR"/>
    <property type="match status" value="1"/>
</dbReference>
<dbReference type="InterPro" id="IPR011990">
    <property type="entry name" value="TPR-like_helical_dom_sf"/>
</dbReference>
<feature type="non-terminal residue" evidence="4">
    <location>
        <position position="1"/>
    </location>
</feature>
<dbReference type="PANTHER" id="PTHR45586">
    <property type="entry name" value="TPR REPEAT-CONTAINING PROTEIN PA4667"/>
    <property type="match status" value="1"/>
</dbReference>
<evidence type="ECO:0008006" key="6">
    <source>
        <dbReference type="Google" id="ProtNLM"/>
    </source>
</evidence>
<protein>
    <recommendedName>
        <fullName evidence="6">Tetratricopeptide repeat protein</fullName>
    </recommendedName>
</protein>
<keyword evidence="5" id="KW-1185">Reference proteome</keyword>
<name>A0AAV0B5B0_PHAPC</name>
<evidence type="ECO:0000313" key="4">
    <source>
        <dbReference type="EMBL" id="CAH7682193.1"/>
    </source>
</evidence>
<accession>A0AAV0B5B0</accession>
<keyword evidence="1" id="KW-0677">Repeat</keyword>
<dbReference type="InterPro" id="IPR051012">
    <property type="entry name" value="CellSynth/LPSAsmb/PSIAsmb"/>
</dbReference>
<comment type="caution">
    <text evidence="4">The sequence shown here is derived from an EMBL/GenBank/DDBJ whole genome shotgun (WGS) entry which is preliminary data.</text>
</comment>
<sequence length="182" mass="19856">ASPTKTPASSSDPLEIESQRLIEQGSKLLEKGDVEGASKKYKRSISIKPTSTGYYNLGIALYQLKRHSEAISVWEKSLAESPSADVHNNLASAYILSEPPEPHKALENLKKAVDLDPTDGEIRFNLAAVNEANGHLEDALAEYKQALQLGITRAQQNIRNVGAKLLRKKLSEKDAGDLAHKS</sequence>
<dbReference type="Proteomes" id="UP001153365">
    <property type="component" value="Unassembled WGS sequence"/>
</dbReference>
<keyword evidence="2 3" id="KW-0802">TPR repeat</keyword>
<evidence type="ECO:0000313" key="5">
    <source>
        <dbReference type="Proteomes" id="UP001153365"/>
    </source>
</evidence>
<evidence type="ECO:0000256" key="1">
    <source>
        <dbReference type="ARBA" id="ARBA00022737"/>
    </source>
</evidence>
<dbReference type="Gene3D" id="1.25.40.10">
    <property type="entry name" value="Tetratricopeptide repeat domain"/>
    <property type="match status" value="1"/>
</dbReference>
<organism evidence="4 5">
    <name type="scientific">Phakopsora pachyrhizi</name>
    <name type="common">Asian soybean rust disease fungus</name>
    <dbReference type="NCBI Taxonomy" id="170000"/>
    <lineage>
        <taxon>Eukaryota</taxon>
        <taxon>Fungi</taxon>
        <taxon>Dikarya</taxon>
        <taxon>Basidiomycota</taxon>
        <taxon>Pucciniomycotina</taxon>
        <taxon>Pucciniomycetes</taxon>
        <taxon>Pucciniales</taxon>
        <taxon>Phakopsoraceae</taxon>
        <taxon>Phakopsora</taxon>
    </lineage>
</organism>
<dbReference type="SUPFAM" id="SSF48452">
    <property type="entry name" value="TPR-like"/>
    <property type="match status" value="1"/>
</dbReference>
<dbReference type="Pfam" id="PF13414">
    <property type="entry name" value="TPR_11"/>
    <property type="match status" value="1"/>
</dbReference>
<dbReference type="EMBL" id="CALTRL010003922">
    <property type="protein sequence ID" value="CAH7682193.1"/>
    <property type="molecule type" value="Genomic_DNA"/>
</dbReference>
<reference evidence="4" key="1">
    <citation type="submission" date="2022-06" db="EMBL/GenBank/DDBJ databases">
        <authorList>
            <consortium name="SYNGENTA / RWTH Aachen University"/>
        </authorList>
    </citation>
    <scope>NUCLEOTIDE SEQUENCE</scope>
</reference>
<dbReference type="SMART" id="SM00028">
    <property type="entry name" value="TPR"/>
    <property type="match status" value="4"/>
</dbReference>
<evidence type="ECO:0000256" key="2">
    <source>
        <dbReference type="ARBA" id="ARBA00022803"/>
    </source>
</evidence>
<dbReference type="PANTHER" id="PTHR45586:SF1">
    <property type="entry name" value="LIPOPOLYSACCHARIDE ASSEMBLY PROTEIN B"/>
    <property type="match status" value="1"/>
</dbReference>
<dbReference type="Pfam" id="PF14559">
    <property type="entry name" value="TPR_19"/>
    <property type="match status" value="1"/>
</dbReference>
<dbReference type="AlphaFoldDB" id="A0AAV0B5B0"/>
<proteinExistence type="predicted"/>
<feature type="repeat" description="TPR" evidence="3">
    <location>
        <begin position="51"/>
        <end position="84"/>
    </location>
</feature>